<dbReference type="InterPro" id="IPR000182">
    <property type="entry name" value="GNAT_dom"/>
</dbReference>
<name>D3RYJ1_FERPA</name>
<dbReference type="HOGENOM" id="CLU_1559411_0_0_2"/>
<dbReference type="PANTHER" id="PTHR43328:SF1">
    <property type="entry name" value="N-ACETYLTRANSFERASE DOMAIN-CONTAINING PROTEIN"/>
    <property type="match status" value="1"/>
</dbReference>
<dbReference type="GO" id="GO:0016747">
    <property type="term" value="F:acyltransferase activity, transferring groups other than amino-acyl groups"/>
    <property type="evidence" value="ECO:0007669"/>
    <property type="project" value="InterPro"/>
</dbReference>
<protein>
    <submittedName>
        <fullName evidence="2">GCN5-related N-acetyltransferase</fullName>
    </submittedName>
</protein>
<evidence type="ECO:0000313" key="2">
    <source>
        <dbReference type="EMBL" id="ADC65554.1"/>
    </source>
</evidence>
<dbReference type="SUPFAM" id="SSF55729">
    <property type="entry name" value="Acyl-CoA N-acyltransferases (Nat)"/>
    <property type="match status" value="1"/>
</dbReference>
<dbReference type="Proteomes" id="UP000002613">
    <property type="component" value="Chromosome"/>
</dbReference>
<gene>
    <name evidence="2" type="ordered locus">Ferp_1403</name>
</gene>
<dbReference type="STRING" id="589924.Ferp_1403"/>
<organism evidence="2 3">
    <name type="scientific">Ferroglobus placidus (strain DSM 10642 / AEDII12DO)</name>
    <dbReference type="NCBI Taxonomy" id="589924"/>
    <lineage>
        <taxon>Archaea</taxon>
        <taxon>Methanobacteriati</taxon>
        <taxon>Methanobacteriota</taxon>
        <taxon>Archaeoglobi</taxon>
        <taxon>Archaeoglobales</taxon>
        <taxon>Archaeoglobaceae</taxon>
        <taxon>Ferroglobus</taxon>
    </lineage>
</organism>
<dbReference type="EMBL" id="CP001899">
    <property type="protein sequence ID" value="ADC65554.1"/>
    <property type="molecule type" value="Genomic_DNA"/>
</dbReference>
<dbReference type="Gene3D" id="3.40.630.30">
    <property type="match status" value="1"/>
</dbReference>
<dbReference type="KEGG" id="fpl:Ferp_1403"/>
<evidence type="ECO:0000259" key="1">
    <source>
        <dbReference type="PROSITE" id="PS51186"/>
    </source>
</evidence>
<keyword evidence="2" id="KW-0808">Transferase</keyword>
<feature type="domain" description="N-acetyltransferase" evidence="1">
    <location>
        <begin position="15"/>
        <end position="164"/>
    </location>
</feature>
<dbReference type="OrthoDB" id="51421at2157"/>
<dbReference type="eggNOG" id="arCOG00834">
    <property type="taxonomic scope" value="Archaea"/>
</dbReference>
<keyword evidence="3" id="KW-1185">Reference proteome</keyword>
<dbReference type="Pfam" id="PF13302">
    <property type="entry name" value="Acetyltransf_3"/>
    <property type="match status" value="1"/>
</dbReference>
<dbReference type="PANTHER" id="PTHR43328">
    <property type="entry name" value="ACETYLTRANSFERASE-RELATED"/>
    <property type="match status" value="1"/>
</dbReference>
<reference evidence="3" key="1">
    <citation type="submission" date="2010-02" db="EMBL/GenBank/DDBJ databases">
        <title>Complete sequence of Ferroglobus placidus DSM 10642.</title>
        <authorList>
            <consortium name="US DOE Joint Genome Institute"/>
            <person name="Lucas S."/>
            <person name="Copeland A."/>
            <person name="Lapidus A."/>
            <person name="Cheng J.-F."/>
            <person name="Bruce D."/>
            <person name="Goodwin L."/>
            <person name="Pitluck S."/>
            <person name="Saunders E."/>
            <person name="Brettin T."/>
            <person name="Detter J.C."/>
            <person name="Han C."/>
            <person name="Tapia R."/>
            <person name="Larimer F."/>
            <person name="Land M."/>
            <person name="Hauser L."/>
            <person name="Kyrpides N."/>
            <person name="Ivanova N."/>
            <person name="Holmes D."/>
            <person name="Lovley D."/>
            <person name="Kyrpides N."/>
            <person name="Anderson I.J."/>
            <person name="Woyke T."/>
        </authorList>
    </citation>
    <scope>NUCLEOTIDE SEQUENCE [LARGE SCALE GENOMIC DNA]</scope>
    <source>
        <strain evidence="3">DSM 10642 / AEDII12DO</strain>
    </source>
</reference>
<dbReference type="PaxDb" id="589924-Ferp_1403"/>
<dbReference type="AlphaFoldDB" id="D3RYJ1"/>
<dbReference type="GeneID" id="8778921"/>
<accession>D3RYJ1</accession>
<evidence type="ECO:0000313" key="3">
    <source>
        <dbReference type="Proteomes" id="UP000002613"/>
    </source>
</evidence>
<sequence>MNFPKKVKIANGEEITLRFPKKDDLEKLIRMYTTLSENSLRFLRPYEFSKEEVKKMFERVDFENVYSVVAENEKGEIVAESRLIKVSENSAELAVIVHDSYQNKKLGQTLAREMIEFAKSRGFKRLIAFINERNRAALHIFEKLGFKVEARSYLEPSIMGKSGAALKLVLQI</sequence>
<dbReference type="InterPro" id="IPR016181">
    <property type="entry name" value="Acyl_CoA_acyltransferase"/>
</dbReference>
<dbReference type="RefSeq" id="WP_012965897.1">
    <property type="nucleotide sequence ID" value="NC_013849.1"/>
</dbReference>
<reference evidence="2 3" key="2">
    <citation type="journal article" date="2011" name="Stand. Genomic Sci.">
        <title>Complete genome sequence of Ferroglobus placidus AEDII12DO.</title>
        <authorList>
            <person name="Anderson I."/>
            <person name="Risso C."/>
            <person name="Holmes D."/>
            <person name="Lucas S."/>
            <person name="Copeland A."/>
            <person name="Lapidus A."/>
            <person name="Cheng J.F."/>
            <person name="Bruce D."/>
            <person name="Goodwin L."/>
            <person name="Pitluck S."/>
            <person name="Saunders E."/>
            <person name="Brettin T."/>
            <person name="Detter J.C."/>
            <person name="Han C."/>
            <person name="Tapia R."/>
            <person name="Larimer F."/>
            <person name="Land M."/>
            <person name="Hauser L."/>
            <person name="Woyke T."/>
            <person name="Lovley D."/>
            <person name="Kyrpides N."/>
            <person name="Ivanova N."/>
        </authorList>
    </citation>
    <scope>NUCLEOTIDE SEQUENCE [LARGE SCALE GENOMIC DNA]</scope>
    <source>
        <strain evidence="3">DSM 10642 / AEDII12DO</strain>
    </source>
</reference>
<proteinExistence type="predicted"/>
<dbReference type="PROSITE" id="PS51186">
    <property type="entry name" value="GNAT"/>
    <property type="match status" value="1"/>
</dbReference>